<accession>A0A0N4V454</accession>
<reference evidence="3 4" key="2">
    <citation type="submission" date="2018-10" db="EMBL/GenBank/DDBJ databases">
        <authorList>
            <consortium name="Pathogen Informatics"/>
        </authorList>
    </citation>
    <scope>NUCLEOTIDE SEQUENCE [LARGE SCALE GENOMIC DNA]</scope>
</reference>
<protein>
    <submittedName>
        <fullName evidence="5">Trichohyalin-like</fullName>
    </submittedName>
</protein>
<dbReference type="WBParaSite" id="EVEC_0000486601-mRNA-1">
    <property type="protein sequence ID" value="EVEC_0000486601-mRNA-1"/>
    <property type="gene ID" value="EVEC_0000486601"/>
</dbReference>
<feature type="coiled-coil region" evidence="1">
    <location>
        <begin position="172"/>
        <end position="199"/>
    </location>
</feature>
<keyword evidence="1" id="KW-0175">Coiled coil</keyword>
<sequence length="1043" mass="120759">MFKWEMKKQMMRKKIREELVRGKKEKEVSKRKIIELIIRSIKKKKALRRKIKVQLMKKRVGEQITKMNMQKRIVGRVEEKLTRREMEKHILKKEMEEQILKRRMEMRNKKEEELIRRMKKELTETAEKEKEMMRKKTEDQTMERKVDKLMIGNEMEEQVRRSKLEERMMRKRLEEQLMKRKLEEEVVRARARKQIFRMQASAQRSFKSGQQVASNIAKISRRRSDSQEQLLDHSMSLAEAGSTSQISGEQSALSKSRFRANRNKKETLSVVKKLLYGSSEVQNVGATNEAEREQWSKYREGAFDHSAAAQLSMAHISTERRRMKAAENTFHRKLSNKQKWTGGTQNSIGFRKMISKGLSTKIAKAAGQKNSVAYKMFRNAWLSFNNGSSQKTWASTKRRGFRNILGISNYDRLQQVRNLGRSVLMKRKRYKLREKALNEKKAFGYKNDKRGAHEIQFNDARNFRLSKRVTTNQFASKVSKVEHRKSSELQNLFLESIGTVWDLERTKSSSDVLDLNSENQMVGSKETEWAKNVEPSAKETILNGKRVFNYAMNQSSAAFKRTISDTDLTSGIEELTRDSGVKEGALKEKESTLSDAFLDLSADDLKEEEFRPAAKTKVEGLQTSDFEQIESQSKAFAEKSSRRFNGMMKLENTNFYPGKTVFSETMEPEIQGHISLPDISSEAVMIREAQNLERLLFKGFDYSKMWPTKHIRRYLKKSSSSRCQTSLEKAMLKLRSIVGINVLPSEITLQMKMPSKMMRHLQTEGEGLLNEQQKLEAAEEENRRFGKYLNAMEQKPSFQSKKYASVQDKFTKDIQDLENAVQLSKEELQTASLIDAELKAADAIVNREHLKLQSQFGGTFYDDSAARSFMVSEITKKRSRGLEAIRRSKALRLRSRKGTSRLTLMQAAKMIRKAKSQKKFNALHRKLHLTDRTDTTSLWKKDQHDFSSNLVGKVDIINKKAAKSLQQRREAVKNSLNSRFTKDFTSGFASYEQEGLRNVSKHDIGMVFRSATAKVGGLKRFSQLGFSVLTATYQSDLFQQSSM</sequence>
<evidence type="ECO:0000313" key="5">
    <source>
        <dbReference type="WBParaSite" id="EVEC_0000486601-mRNA-1"/>
    </source>
</evidence>
<gene>
    <name evidence="3" type="ORF">EVEC_LOCUS4574</name>
</gene>
<dbReference type="AlphaFoldDB" id="A0A0N4V454"/>
<name>A0A0N4V454_ENTVE</name>
<keyword evidence="4" id="KW-1185">Reference proteome</keyword>
<proteinExistence type="predicted"/>
<reference evidence="5" key="1">
    <citation type="submission" date="2017-02" db="UniProtKB">
        <authorList>
            <consortium name="WormBaseParasite"/>
        </authorList>
    </citation>
    <scope>IDENTIFICATION</scope>
</reference>
<evidence type="ECO:0000256" key="2">
    <source>
        <dbReference type="SAM" id="MobiDB-lite"/>
    </source>
</evidence>
<dbReference type="EMBL" id="UXUI01007896">
    <property type="protein sequence ID" value="VDD89823.1"/>
    <property type="molecule type" value="Genomic_DNA"/>
</dbReference>
<organism evidence="5">
    <name type="scientific">Enterobius vermicularis</name>
    <name type="common">Human pinworm</name>
    <dbReference type="NCBI Taxonomy" id="51028"/>
    <lineage>
        <taxon>Eukaryota</taxon>
        <taxon>Metazoa</taxon>
        <taxon>Ecdysozoa</taxon>
        <taxon>Nematoda</taxon>
        <taxon>Chromadorea</taxon>
        <taxon>Rhabditida</taxon>
        <taxon>Spirurina</taxon>
        <taxon>Oxyuridomorpha</taxon>
        <taxon>Oxyuroidea</taxon>
        <taxon>Oxyuridae</taxon>
        <taxon>Enterobius</taxon>
    </lineage>
</organism>
<feature type="coiled-coil region" evidence="1">
    <location>
        <begin position="758"/>
        <end position="834"/>
    </location>
</feature>
<evidence type="ECO:0000313" key="4">
    <source>
        <dbReference type="Proteomes" id="UP000274131"/>
    </source>
</evidence>
<feature type="region of interest" description="Disordered" evidence="2">
    <location>
        <begin position="238"/>
        <end position="258"/>
    </location>
</feature>
<dbReference type="Proteomes" id="UP000274131">
    <property type="component" value="Unassembled WGS sequence"/>
</dbReference>
<feature type="coiled-coil region" evidence="1">
    <location>
        <begin position="92"/>
        <end position="139"/>
    </location>
</feature>
<feature type="compositionally biased region" description="Polar residues" evidence="2">
    <location>
        <begin position="241"/>
        <end position="254"/>
    </location>
</feature>
<evidence type="ECO:0000256" key="1">
    <source>
        <dbReference type="SAM" id="Coils"/>
    </source>
</evidence>
<evidence type="ECO:0000313" key="3">
    <source>
        <dbReference type="EMBL" id="VDD89823.1"/>
    </source>
</evidence>